<dbReference type="AlphaFoldDB" id="A0AAN7A2A5"/>
<evidence type="ECO:0000256" key="3">
    <source>
        <dbReference type="SAM" id="SignalP"/>
    </source>
</evidence>
<keyword evidence="2" id="KW-0472">Membrane</keyword>
<feature type="signal peptide" evidence="3">
    <location>
        <begin position="1"/>
        <end position="26"/>
    </location>
</feature>
<accession>A0AAN7A2A5</accession>
<keyword evidence="2" id="KW-0812">Transmembrane</keyword>
<organism evidence="4 5">
    <name type="scientific">Triangularia setosa</name>
    <dbReference type="NCBI Taxonomy" id="2587417"/>
    <lineage>
        <taxon>Eukaryota</taxon>
        <taxon>Fungi</taxon>
        <taxon>Dikarya</taxon>
        <taxon>Ascomycota</taxon>
        <taxon>Pezizomycotina</taxon>
        <taxon>Sordariomycetes</taxon>
        <taxon>Sordariomycetidae</taxon>
        <taxon>Sordariales</taxon>
        <taxon>Podosporaceae</taxon>
        <taxon>Triangularia</taxon>
    </lineage>
</organism>
<dbReference type="Proteomes" id="UP001302321">
    <property type="component" value="Unassembled WGS sequence"/>
</dbReference>
<reference evidence="4" key="1">
    <citation type="journal article" date="2023" name="Mol. Phylogenet. Evol.">
        <title>Genome-scale phylogeny and comparative genomics of the fungal order Sordariales.</title>
        <authorList>
            <person name="Hensen N."/>
            <person name="Bonometti L."/>
            <person name="Westerberg I."/>
            <person name="Brannstrom I.O."/>
            <person name="Guillou S."/>
            <person name="Cros-Aarteil S."/>
            <person name="Calhoun S."/>
            <person name="Haridas S."/>
            <person name="Kuo A."/>
            <person name="Mondo S."/>
            <person name="Pangilinan J."/>
            <person name="Riley R."/>
            <person name="LaButti K."/>
            <person name="Andreopoulos B."/>
            <person name="Lipzen A."/>
            <person name="Chen C."/>
            <person name="Yan M."/>
            <person name="Daum C."/>
            <person name="Ng V."/>
            <person name="Clum A."/>
            <person name="Steindorff A."/>
            <person name="Ohm R.A."/>
            <person name="Martin F."/>
            <person name="Silar P."/>
            <person name="Natvig D.O."/>
            <person name="Lalanne C."/>
            <person name="Gautier V."/>
            <person name="Ament-Velasquez S.L."/>
            <person name="Kruys A."/>
            <person name="Hutchinson M.I."/>
            <person name="Powell A.J."/>
            <person name="Barry K."/>
            <person name="Miller A.N."/>
            <person name="Grigoriev I.V."/>
            <person name="Debuchy R."/>
            <person name="Gladieux P."/>
            <person name="Hiltunen Thoren M."/>
            <person name="Johannesson H."/>
        </authorList>
    </citation>
    <scope>NUCLEOTIDE SEQUENCE</scope>
    <source>
        <strain evidence="4">CBS 892.96</strain>
    </source>
</reference>
<dbReference type="EMBL" id="MU866567">
    <property type="protein sequence ID" value="KAK4171413.1"/>
    <property type="molecule type" value="Genomic_DNA"/>
</dbReference>
<comment type="caution">
    <text evidence="4">The sequence shown here is derived from an EMBL/GenBank/DDBJ whole genome shotgun (WGS) entry which is preliminary data.</text>
</comment>
<feature type="transmembrane region" description="Helical" evidence="2">
    <location>
        <begin position="71"/>
        <end position="93"/>
    </location>
</feature>
<evidence type="ECO:0000256" key="1">
    <source>
        <dbReference type="SAM" id="MobiDB-lite"/>
    </source>
</evidence>
<feature type="chain" id="PRO_5043035068" evidence="3">
    <location>
        <begin position="27"/>
        <end position="139"/>
    </location>
</feature>
<protein>
    <submittedName>
        <fullName evidence="4">Uncharacterized protein</fullName>
    </submittedName>
</protein>
<name>A0AAN7A2A5_9PEZI</name>
<reference evidence="4" key="2">
    <citation type="submission" date="2023-05" db="EMBL/GenBank/DDBJ databases">
        <authorList>
            <consortium name="Lawrence Berkeley National Laboratory"/>
            <person name="Steindorff A."/>
            <person name="Hensen N."/>
            <person name="Bonometti L."/>
            <person name="Westerberg I."/>
            <person name="Brannstrom I.O."/>
            <person name="Guillou S."/>
            <person name="Cros-Aarteil S."/>
            <person name="Calhoun S."/>
            <person name="Haridas S."/>
            <person name="Kuo A."/>
            <person name="Mondo S."/>
            <person name="Pangilinan J."/>
            <person name="Riley R."/>
            <person name="Labutti K."/>
            <person name="Andreopoulos B."/>
            <person name="Lipzen A."/>
            <person name="Chen C."/>
            <person name="Yanf M."/>
            <person name="Daum C."/>
            <person name="Ng V."/>
            <person name="Clum A."/>
            <person name="Ohm R."/>
            <person name="Martin F."/>
            <person name="Silar P."/>
            <person name="Natvig D."/>
            <person name="Lalanne C."/>
            <person name="Gautier V."/>
            <person name="Ament-Velasquez S.L."/>
            <person name="Kruys A."/>
            <person name="Hutchinson M.I."/>
            <person name="Powell A.J."/>
            <person name="Barry K."/>
            <person name="Miller A.N."/>
            <person name="Grigoriev I.V."/>
            <person name="Debuchy R."/>
            <person name="Gladieux P."/>
            <person name="Thoren M.H."/>
            <person name="Johannesson H."/>
        </authorList>
    </citation>
    <scope>NUCLEOTIDE SEQUENCE</scope>
    <source>
        <strain evidence="4">CBS 892.96</strain>
    </source>
</reference>
<evidence type="ECO:0000256" key="2">
    <source>
        <dbReference type="SAM" id="Phobius"/>
    </source>
</evidence>
<keyword evidence="3" id="KW-0732">Signal</keyword>
<keyword evidence="2" id="KW-1133">Transmembrane helix</keyword>
<sequence>MSLNGSLSPHLCGVALLCILPPPEKADQDENLPGHQCYPRNVILTATQGTPKREATRPEAVIDYYQATQPWFPWALLVVVTVQFASLAAELSLQEINIKQRFQEDLCPTQPLPESHSEAARKDAQKRAKPRARSPGSRD</sequence>
<gene>
    <name evidence="4" type="ORF">QBC36DRAFT_315806</name>
</gene>
<evidence type="ECO:0000313" key="5">
    <source>
        <dbReference type="Proteomes" id="UP001302321"/>
    </source>
</evidence>
<keyword evidence="5" id="KW-1185">Reference proteome</keyword>
<feature type="region of interest" description="Disordered" evidence="1">
    <location>
        <begin position="107"/>
        <end position="139"/>
    </location>
</feature>
<feature type="compositionally biased region" description="Basic and acidic residues" evidence="1">
    <location>
        <begin position="115"/>
        <end position="126"/>
    </location>
</feature>
<evidence type="ECO:0000313" key="4">
    <source>
        <dbReference type="EMBL" id="KAK4171413.1"/>
    </source>
</evidence>
<proteinExistence type="predicted"/>